<evidence type="ECO:0000313" key="15">
    <source>
        <dbReference type="EMBL" id="KAF2836548.1"/>
    </source>
</evidence>
<dbReference type="GO" id="GO:0005789">
    <property type="term" value="C:endoplasmic reticulum membrane"/>
    <property type="evidence" value="ECO:0007669"/>
    <property type="project" value="UniProtKB-SubCell"/>
</dbReference>
<evidence type="ECO:0000256" key="11">
    <source>
        <dbReference type="ARBA" id="ARBA00023136"/>
    </source>
</evidence>
<evidence type="ECO:0000256" key="14">
    <source>
        <dbReference type="SAM" id="Phobius"/>
    </source>
</evidence>
<evidence type="ECO:0000256" key="3">
    <source>
        <dbReference type="ARBA" id="ARBA00004922"/>
    </source>
</evidence>
<gene>
    <name evidence="15" type="ORF">M501DRAFT_1033635</name>
</gene>
<dbReference type="AlphaFoldDB" id="A0A9P4VME0"/>
<feature type="transmembrane region" description="Helical" evidence="14">
    <location>
        <begin position="72"/>
        <end position="90"/>
    </location>
</feature>
<comment type="catalytic activity">
    <reaction evidence="12">
        <text>n isopentenyl diphosphate + (2E,6E)-farnesyl diphosphate = a di-trans,poly-cis-polyprenyl diphosphate + n diphosphate</text>
        <dbReference type="Rhea" id="RHEA:53008"/>
        <dbReference type="Rhea" id="RHEA-COMP:19494"/>
        <dbReference type="ChEBI" id="CHEBI:33019"/>
        <dbReference type="ChEBI" id="CHEBI:128769"/>
        <dbReference type="ChEBI" id="CHEBI:136960"/>
        <dbReference type="ChEBI" id="CHEBI:175763"/>
        <dbReference type="EC" id="2.5.1.87"/>
    </reaction>
</comment>
<dbReference type="PANTHER" id="PTHR21528:SF0">
    <property type="entry name" value="DEHYDRODOLICHYL DIPHOSPHATE SYNTHASE COMPLEX SUBUNIT NUS1"/>
    <property type="match status" value="1"/>
</dbReference>
<dbReference type="Gene3D" id="3.40.1180.10">
    <property type="entry name" value="Decaprenyl diphosphate synthase-like"/>
    <property type="match status" value="1"/>
</dbReference>
<evidence type="ECO:0000256" key="2">
    <source>
        <dbReference type="ARBA" id="ARBA00004586"/>
    </source>
</evidence>
<keyword evidence="11 14" id="KW-0472">Membrane</keyword>
<protein>
    <recommendedName>
        <fullName evidence="5">ditrans,polycis-polyprenyl diphosphate synthase [(2E,6E)-farnesyldiphosphate specific]</fullName>
        <ecNumber evidence="5">2.5.1.87</ecNumber>
    </recommendedName>
</protein>
<evidence type="ECO:0000256" key="6">
    <source>
        <dbReference type="ARBA" id="ARBA00022679"/>
    </source>
</evidence>
<name>A0A9P4VME0_9PEZI</name>
<comment type="caution">
    <text evidence="15">The sequence shown here is derived from an EMBL/GenBank/DDBJ whole genome shotgun (WGS) entry which is preliminary data.</text>
</comment>
<evidence type="ECO:0000256" key="13">
    <source>
        <dbReference type="SAM" id="MobiDB-lite"/>
    </source>
</evidence>
<accession>A0A9P4VME0</accession>
<evidence type="ECO:0000256" key="7">
    <source>
        <dbReference type="ARBA" id="ARBA00022692"/>
    </source>
</evidence>
<feature type="region of interest" description="Disordered" evidence="13">
    <location>
        <begin position="1"/>
        <end position="21"/>
    </location>
</feature>
<reference evidence="15" key="1">
    <citation type="journal article" date="2020" name="Stud. Mycol.">
        <title>101 Dothideomycetes genomes: a test case for predicting lifestyles and emergence of pathogens.</title>
        <authorList>
            <person name="Haridas S."/>
            <person name="Albert R."/>
            <person name="Binder M."/>
            <person name="Bloem J."/>
            <person name="Labutti K."/>
            <person name="Salamov A."/>
            <person name="Andreopoulos B."/>
            <person name="Baker S."/>
            <person name="Barry K."/>
            <person name="Bills G."/>
            <person name="Bluhm B."/>
            <person name="Cannon C."/>
            <person name="Castanera R."/>
            <person name="Culley D."/>
            <person name="Daum C."/>
            <person name="Ezra D."/>
            <person name="Gonzalez J."/>
            <person name="Henrissat B."/>
            <person name="Kuo A."/>
            <person name="Liang C."/>
            <person name="Lipzen A."/>
            <person name="Lutzoni F."/>
            <person name="Magnuson J."/>
            <person name="Mondo S."/>
            <person name="Nolan M."/>
            <person name="Ohm R."/>
            <person name="Pangilinan J."/>
            <person name="Park H.-J."/>
            <person name="Ramirez L."/>
            <person name="Alfaro M."/>
            <person name="Sun H."/>
            <person name="Tritt A."/>
            <person name="Yoshinaga Y."/>
            <person name="Zwiers L.-H."/>
            <person name="Turgeon B."/>
            <person name="Goodwin S."/>
            <person name="Spatafora J."/>
            <person name="Crous P."/>
            <person name="Grigoriev I."/>
        </authorList>
    </citation>
    <scope>NUCLEOTIDE SEQUENCE</scope>
    <source>
        <strain evidence="15">CBS 101060</strain>
    </source>
</reference>
<dbReference type="GO" id="GO:0045547">
    <property type="term" value="F:ditrans,polycis-polyprenyl diphosphate synthase [(2E,6E)-farnesyl diphosphate specific] activity"/>
    <property type="evidence" value="ECO:0007669"/>
    <property type="project" value="UniProtKB-EC"/>
</dbReference>
<organism evidence="15 16">
    <name type="scientific">Patellaria atrata CBS 101060</name>
    <dbReference type="NCBI Taxonomy" id="1346257"/>
    <lineage>
        <taxon>Eukaryota</taxon>
        <taxon>Fungi</taxon>
        <taxon>Dikarya</taxon>
        <taxon>Ascomycota</taxon>
        <taxon>Pezizomycotina</taxon>
        <taxon>Dothideomycetes</taxon>
        <taxon>Dothideomycetes incertae sedis</taxon>
        <taxon>Patellariales</taxon>
        <taxon>Patellariaceae</taxon>
        <taxon>Patellaria</taxon>
    </lineage>
</organism>
<keyword evidence="8" id="KW-0256">Endoplasmic reticulum</keyword>
<feature type="region of interest" description="Disordered" evidence="13">
    <location>
        <begin position="205"/>
        <end position="237"/>
    </location>
</feature>
<evidence type="ECO:0000313" key="16">
    <source>
        <dbReference type="Proteomes" id="UP000799429"/>
    </source>
</evidence>
<dbReference type="OrthoDB" id="19639at2759"/>
<evidence type="ECO:0000256" key="1">
    <source>
        <dbReference type="ARBA" id="ARBA00001946"/>
    </source>
</evidence>
<comment type="cofactor">
    <cofactor evidence="1">
        <name>Mg(2+)</name>
        <dbReference type="ChEBI" id="CHEBI:18420"/>
    </cofactor>
</comment>
<keyword evidence="6" id="KW-0808">Transferase</keyword>
<evidence type="ECO:0000256" key="9">
    <source>
        <dbReference type="ARBA" id="ARBA00022842"/>
    </source>
</evidence>
<comment type="similarity">
    <text evidence="4">Belongs to the UPP synthase family.</text>
</comment>
<keyword evidence="9" id="KW-0460">Magnesium</keyword>
<dbReference type="EC" id="2.5.1.87" evidence="5"/>
<evidence type="ECO:0000256" key="12">
    <source>
        <dbReference type="ARBA" id="ARBA00047353"/>
    </source>
</evidence>
<comment type="pathway">
    <text evidence="3">Protein modification; protein glycosylation.</text>
</comment>
<evidence type="ECO:0000256" key="10">
    <source>
        <dbReference type="ARBA" id="ARBA00022989"/>
    </source>
</evidence>
<dbReference type="SUPFAM" id="SSF64005">
    <property type="entry name" value="Undecaprenyl diphosphate synthase"/>
    <property type="match status" value="1"/>
</dbReference>
<keyword evidence="10 14" id="KW-1133">Transmembrane helix</keyword>
<evidence type="ECO:0000256" key="4">
    <source>
        <dbReference type="ARBA" id="ARBA00005432"/>
    </source>
</evidence>
<dbReference type="PANTHER" id="PTHR21528">
    <property type="entry name" value="DEHYDRODOLICHYL DIPHOSPHATE SYNTHASE COMPLEX SUBUNIT NUS1"/>
    <property type="match status" value="1"/>
</dbReference>
<comment type="subcellular location">
    <subcellularLocation>
        <location evidence="2">Endoplasmic reticulum membrane</location>
    </subcellularLocation>
</comment>
<dbReference type="Proteomes" id="UP000799429">
    <property type="component" value="Unassembled WGS sequence"/>
</dbReference>
<keyword evidence="7 14" id="KW-0812">Transmembrane</keyword>
<dbReference type="InterPro" id="IPR038887">
    <property type="entry name" value="Nus1/NgBR"/>
</dbReference>
<proteinExistence type="inferred from homology"/>
<sequence>MVGRAESTAFHTNTGPNGQELDVKEREQLFRPYLPQPPIAPYSPSRVPFQRQKVPPKGRRRKLIRNFLKSRFHLLVYFIIHAIFSVYIRFRTAYHVTVNQLIAPFRYHWRTPQYIQRDVSSLEQVPRHLSVILELNRNDRDGSGLESLVHDVGQIAAWCASAEIPFLSVYERTGILKSKNAHTYEAIANTLQNYFGDSPNRPTLSVRAPNFPSFSPPQTPPTSAEGELVPDEEASDEIGPFLPHLTVLLISAEDGRTTLVDLTKTLAEMSQDDKLFPDEITAEVIDAEIRGHVMDEPDLLILFSPKIVLDGYPPWQLRLTEIFHSPDNSGVSYIVFGRALRKYGKAQMRFGR</sequence>
<evidence type="ECO:0000256" key="5">
    <source>
        <dbReference type="ARBA" id="ARBA00012596"/>
    </source>
</evidence>
<evidence type="ECO:0000256" key="8">
    <source>
        <dbReference type="ARBA" id="ARBA00022824"/>
    </source>
</evidence>
<keyword evidence="16" id="KW-1185">Reference proteome</keyword>
<dbReference type="EMBL" id="MU006103">
    <property type="protein sequence ID" value="KAF2836548.1"/>
    <property type="molecule type" value="Genomic_DNA"/>
</dbReference>
<dbReference type="InterPro" id="IPR036424">
    <property type="entry name" value="UPP_synth-like_sf"/>
</dbReference>
<dbReference type="GO" id="GO:1904423">
    <property type="term" value="C:dehydrodolichyl diphosphate synthase complex"/>
    <property type="evidence" value="ECO:0007669"/>
    <property type="project" value="InterPro"/>
</dbReference>